<feature type="domain" description="Calx-beta" evidence="6">
    <location>
        <begin position="37"/>
        <end position="123"/>
    </location>
</feature>
<evidence type="ECO:0000259" key="6">
    <source>
        <dbReference type="Pfam" id="PF03160"/>
    </source>
</evidence>
<feature type="domain" description="Calx-beta" evidence="6">
    <location>
        <begin position="196"/>
        <end position="242"/>
    </location>
</feature>
<evidence type="ECO:0000313" key="8">
    <source>
        <dbReference type="Proteomes" id="UP000004263"/>
    </source>
</evidence>
<dbReference type="InterPro" id="IPR003644">
    <property type="entry name" value="Calx_beta"/>
</dbReference>
<keyword evidence="1 5" id="KW-0732">Signal</keyword>
<evidence type="ECO:0000256" key="2">
    <source>
        <dbReference type="ARBA" id="ARBA00022737"/>
    </source>
</evidence>
<dbReference type="RefSeq" id="WP_007017657.1">
    <property type="nucleotide sequence ID" value="NZ_CH724114.1"/>
</dbReference>
<accession>Q1N505</accession>
<gene>
    <name evidence="7" type="ORF">RED65_00895</name>
</gene>
<dbReference type="PROSITE" id="PS51257">
    <property type="entry name" value="PROKAR_LIPOPROTEIN"/>
    <property type="match status" value="1"/>
</dbReference>
<dbReference type="InterPro" id="IPR038081">
    <property type="entry name" value="CalX-like_sf"/>
</dbReference>
<proteinExistence type="predicted"/>
<protein>
    <recommendedName>
        <fullName evidence="6">Calx-beta domain-containing protein</fullName>
    </recommendedName>
</protein>
<feature type="domain" description="Calx-beta" evidence="6">
    <location>
        <begin position="453"/>
        <end position="526"/>
    </location>
</feature>
<dbReference type="EMBL" id="AAQH01000002">
    <property type="protein sequence ID" value="EAT13273.1"/>
    <property type="molecule type" value="Genomic_DNA"/>
</dbReference>
<dbReference type="Gene3D" id="2.60.40.2030">
    <property type="match status" value="2"/>
</dbReference>
<comment type="caution">
    <text evidence="7">The sequence shown here is derived from an EMBL/GenBank/DDBJ whole genome shotgun (WGS) entry which is preliminary data.</text>
</comment>
<keyword evidence="3" id="KW-0106">Calcium</keyword>
<feature type="compositionally biased region" description="Polar residues" evidence="4">
    <location>
        <begin position="281"/>
        <end position="290"/>
    </location>
</feature>
<evidence type="ECO:0000256" key="5">
    <source>
        <dbReference type="SAM" id="SignalP"/>
    </source>
</evidence>
<evidence type="ECO:0000256" key="3">
    <source>
        <dbReference type="ARBA" id="ARBA00022837"/>
    </source>
</evidence>
<dbReference type="GO" id="GO:0016020">
    <property type="term" value="C:membrane"/>
    <property type="evidence" value="ECO:0007669"/>
    <property type="project" value="InterPro"/>
</dbReference>
<dbReference type="GO" id="GO:0007154">
    <property type="term" value="P:cell communication"/>
    <property type="evidence" value="ECO:0007669"/>
    <property type="project" value="InterPro"/>
</dbReference>
<reference evidence="7 8" key="1">
    <citation type="submission" date="2006-03" db="EMBL/GenBank/DDBJ databases">
        <authorList>
            <person name="Pinhassi J."/>
            <person name="Pedros-Alio C."/>
            <person name="Ferriera S."/>
            <person name="Johnson J."/>
            <person name="Kravitz S."/>
            <person name="Halpern A."/>
            <person name="Remington K."/>
            <person name="Beeson K."/>
            <person name="Tran B."/>
            <person name="Rogers Y.-H."/>
            <person name="Friedman R."/>
            <person name="Venter J.C."/>
        </authorList>
    </citation>
    <scope>NUCLEOTIDE SEQUENCE [LARGE SCALE GENOMIC DNA]</scope>
    <source>
        <strain evidence="7 8">RED65</strain>
    </source>
</reference>
<feature type="signal peptide" evidence="5">
    <location>
        <begin position="1"/>
        <end position="21"/>
    </location>
</feature>
<dbReference type="OrthoDB" id="6372180at2"/>
<keyword evidence="8" id="KW-1185">Reference proteome</keyword>
<dbReference type="SUPFAM" id="SSF141072">
    <property type="entry name" value="CalX-like"/>
    <property type="match status" value="2"/>
</dbReference>
<evidence type="ECO:0000313" key="7">
    <source>
        <dbReference type="EMBL" id="EAT13273.1"/>
    </source>
</evidence>
<dbReference type="HOGENOM" id="CLU_230743_0_0_6"/>
<dbReference type="STRING" id="207949.RED65_00895"/>
<feature type="region of interest" description="Disordered" evidence="4">
    <location>
        <begin position="265"/>
        <end position="291"/>
    </location>
</feature>
<dbReference type="Pfam" id="PF03160">
    <property type="entry name" value="Calx-beta"/>
    <property type="match status" value="3"/>
</dbReference>
<evidence type="ECO:0000256" key="4">
    <source>
        <dbReference type="SAM" id="MobiDB-lite"/>
    </source>
</evidence>
<feature type="chain" id="PRO_5004194847" description="Calx-beta domain-containing protein" evidence="5">
    <location>
        <begin position="22"/>
        <end position="2242"/>
    </location>
</feature>
<evidence type="ECO:0000256" key="1">
    <source>
        <dbReference type="ARBA" id="ARBA00022729"/>
    </source>
</evidence>
<sequence>MKYLINIQWIAILTISLFLTACSDTGSSGQPQSRSKNNEYAASELEGDSGVTPVSLSFTANESQVITYETFNISAAEKSDYQAISDTIEVLSGKTYTLDFEIFADEEIEGSESFGVRFKTSNNEIIEEKRIQILNDDIPRVTVNKPEVSESDVGTTRLVFDFTLEDSVVDDYSLFLSTVSVDQLSQADLLAYKYIAMPEVDYRLATDTIVFSRGDIKKTVEVEVLSENIIEENELVLLRLTDVDDINVLGEGVFVEGTIRSDETPSRNGFDIESSDDASALSIQEGPNQEENLDTWKRHRLNFKIENNSEIHQTQNISLRLKSKSEYLESSSQSTVNYVNQVVGGIDVCMEEPDTKPSETTECKMQTWKELNVGDETISFDIFIQQDKLRESLEQMSLSVENDQGVVFTDVLVSIVNDDQEELLIKRPDTNEIVSLKDFNEALVLTEPTSEEGLVEHSFEVSLSEDISGDYELGYEVASVGFAGGADFESKRGSISFSSTKNKDYISFKLYADGLYDGDKDLVIRFYEQGISPIDIRVLDIDRPKVQIKSIDVSKDKEGIFIVSEQPNTTYGTDGFLVEDQVYDFELTLVGAVLAYNDLVYEIEEVTSVINETEETACQPLDLIGPNTLANASNEDFTLIVGEKENVESITILQDTDKASFSIKIHDDTDIECIERFNIKITPEGSPQSEASSASETLALAIPNKDGAKFEVQGFSVDEDAGTANVKIIGSHPVVADFNLTPDYGVHACSRLDINEPNDGFASSVSADGLTTEISVGMASDDLVEPDEDCAFTVDIAGIQGEPRFKYAFANANGEILDSNDEPFTSAQAIGTIKNDDFLTFEIAALDSDEIEAGSTFPEDGIDVEGTQSNNFIEVKWDKPIAENARDLIGLDLTLDASACDDTASGISACAADGDFENSTINATFTHTHFAVQESDDGFYRGIVQDLAIENDSVFELMEAAFFNISLDANRQDSAKYIKKNAQDELLFTRQISLNIIDNDGPEIEIIRELNECFEDETVPSDQRDIERDCKQIYSFRKGVDKDIASNINIGVVVDFGGSASVKQSNSDTDYGDVSVCLAAKNETTCDNTSLLSFSSNNEELAVVTSGTVTDKVLIFEFVDDDVVEVDEDATISFRKAVDSISSSVSLTGITSESFTFKNDDFLSIEFTATELFEGTLPEQGVAKPFSYELSKVVAPEVPDIQLAVNIGGCTSPNTVNCAETNDYDNTTGDYLLVHDQSQGEYTPAESHSIKITYVKDALVEEDETLNIVVSKDSSHTLVTGSSYLVDFTENELPSQTQTVSAIIQNDDELTLSIVEKMSSSSCSGIIGEGSCKEYSVSWSEQIASDVTSGKILLDVVNTGPDNNSVINQNEVSNIDGSLVTVSPQDYQVSGSSVLAGKNTLDLKVLGGLIAQNKYGFDFSINVLGDGYVEPEETLSLTFADNSSYIKQVSCAFDQSCNVSSTIQVNDVLNILFGGQRQGKEPTSDLADTHIRRFPVEVTFAGPTKIASNAGSLLLSATSVCDPSRHTCAQADDFDLSNRLDISGILVSNSYDLGSYKWYPLEIEEDNDIEFPERVDIQFSESSNLVNLNGSSANSSINEAYTIENDDTATLTLSDTNAESLREGESIRIEFSVDKMPASNGPSVTIDYQLGSDMFEEPDGSFNLRPQQEDYVLSLTAKDNNVIEESQNTRVSFGAASDSAGYIENSNDLVEYVEVINNDFITLSTSLSQDGSDILNEANAVNLEWNYDQGDVLTGEVVLPVVIAFASSEDFEDVDGNVTIPANIDGQGSYSGSQVGFSVKDDSIIELDENHEVTLSLSDSGTISFSEFVVFDNNKEIYNFAINDDDDINVEVQGVWDMPNSSSKDITANFCMPSSDHALESIINYTLEVKNDAADLDSRQDELDGSSAFSLSVPLIDKAGYDNSYKNAECSIDYSVPNITCPSAGQLSKPISIAPSDFDASGCAVKTLFIANAFNETQPTKHIQYELSAGDERGISITDQQMAIANTDYPLITDTGLKSCLDGTRDVVSCYPGNMGPSNDYRKRQDARATETYPKLSYTGIDANGDPALARMKRDSYFGAVDIVYGEPEENPELCFQDNNTGRIWMKTQYSENDAIKYDYASDPLGLVTDQYCGIDKAEWAVPSVQELYSVMSMHHLTLKEGIPRQTMRKSTAYQSDEVIRKVYSDGKTSEFTRVFKSAYWSSDACQVDNVSGFWTVDFFTGVTRCESATELNFKVLVHRPQ</sequence>
<name>Q1N505_9GAMM</name>
<dbReference type="Proteomes" id="UP000004263">
    <property type="component" value="Unassembled WGS sequence"/>
</dbReference>
<organism evidence="7 8">
    <name type="scientific">Bermanella marisrubri</name>
    <dbReference type="NCBI Taxonomy" id="207949"/>
    <lineage>
        <taxon>Bacteria</taxon>
        <taxon>Pseudomonadati</taxon>
        <taxon>Pseudomonadota</taxon>
        <taxon>Gammaproteobacteria</taxon>
        <taxon>Oceanospirillales</taxon>
        <taxon>Oceanospirillaceae</taxon>
        <taxon>Bermanella</taxon>
    </lineage>
</organism>
<keyword evidence="2" id="KW-0677">Repeat</keyword>